<sequence>MSAAIMDGNNMRNSLTQAQAHQMAMARQSILVQAQQAQQHELLQRQHAQAQARQQQNMPQQQMSQQQQQQMAAAVAQHRNSFFMPNFQQQAENMAMVTTAKLAIPKKNKGSTSTLAVRSTVPRYNVAGGIYSVAQWARKCVEDNLEFIVKLARRNDPKAQAVMLAYGDGCQTIVLLDDAMNKMPVDVSKIKKIDIGVSAAPIEDKTVEDKMASAGVLTPTDSLWDHLRYEQSNVTKEKQEHVMFIHTSMTVYGGGTDGRRRVLQINTEAPKKPYVAIQYVSNPAFEQEVLAKWTGRPLQVQQAIVMAANFPPGPMSTAAAAAYVAATTPDDEPEFLITFNPKEILLLEKAFDEKLSTRDMKSKADKWEEKDQIKCQATIKRLQNEFIYVDPTKPTKKKVGPSKKKQSDEKKKSATTSTAAVTETKKDKPTDTKKPATKKVAAAQDDKKEEKAKATIESPKKAKKIPVAKVKATKESPIKAKKTPITKRKAIKESPAKAKKTPITKGKATKESPAKAKKTPVTKGKAAKESPAKAKKTPVTKGKAAKESSAKAKRTLPISKGKATKEPVKKVSPAEIKKKRKSKVETEKSSTPAKPKTAVKKSTPADKKPKSVTKKASVPEKKEPASKKRGRESKSKDVGASPKKTRSKSKPRTKR</sequence>
<feature type="region of interest" description="Disordered" evidence="1">
    <location>
        <begin position="43"/>
        <end position="67"/>
    </location>
</feature>
<dbReference type="Proteomes" id="UP000095751">
    <property type="component" value="Unassembled WGS sequence"/>
</dbReference>
<dbReference type="GO" id="GO:0061025">
    <property type="term" value="P:membrane fusion"/>
    <property type="evidence" value="ECO:0007669"/>
    <property type="project" value="TreeGrafter"/>
</dbReference>
<feature type="compositionally biased region" description="Basic residues" evidence="1">
    <location>
        <begin position="643"/>
        <end position="655"/>
    </location>
</feature>
<dbReference type="EMBL" id="KV784373">
    <property type="protein sequence ID" value="OEU09994.1"/>
    <property type="molecule type" value="Genomic_DNA"/>
</dbReference>
<name>A0A1E7EVZ4_9STRA</name>
<feature type="compositionally biased region" description="Basic residues" evidence="1">
    <location>
        <begin position="394"/>
        <end position="404"/>
    </location>
</feature>
<feature type="compositionally biased region" description="Basic and acidic residues" evidence="1">
    <location>
        <begin position="444"/>
        <end position="460"/>
    </location>
</feature>
<organism evidence="2 3">
    <name type="scientific">Fragilariopsis cylindrus CCMP1102</name>
    <dbReference type="NCBI Taxonomy" id="635003"/>
    <lineage>
        <taxon>Eukaryota</taxon>
        <taxon>Sar</taxon>
        <taxon>Stramenopiles</taxon>
        <taxon>Ochrophyta</taxon>
        <taxon>Bacillariophyta</taxon>
        <taxon>Bacillariophyceae</taxon>
        <taxon>Bacillariophycidae</taxon>
        <taxon>Bacillariales</taxon>
        <taxon>Bacillariaceae</taxon>
        <taxon>Fragilariopsis</taxon>
    </lineage>
</organism>
<dbReference type="GO" id="GO:0006888">
    <property type="term" value="P:endoplasmic reticulum to Golgi vesicle-mediated transport"/>
    <property type="evidence" value="ECO:0007669"/>
    <property type="project" value="TreeGrafter"/>
</dbReference>
<proteinExistence type="predicted"/>
<dbReference type="OrthoDB" id="47312at2759"/>
<dbReference type="GO" id="GO:0012507">
    <property type="term" value="C:ER to Golgi transport vesicle membrane"/>
    <property type="evidence" value="ECO:0007669"/>
    <property type="project" value="TreeGrafter"/>
</dbReference>
<dbReference type="KEGG" id="fcy:FRACYDRAFT_263914"/>
<gene>
    <name evidence="2" type="ORF">FRACYDRAFT_263914</name>
</gene>
<feature type="region of interest" description="Disordered" evidence="1">
    <location>
        <begin position="392"/>
        <end position="655"/>
    </location>
</feature>
<evidence type="ECO:0000313" key="3">
    <source>
        <dbReference type="Proteomes" id="UP000095751"/>
    </source>
</evidence>
<dbReference type="GO" id="GO:0006886">
    <property type="term" value="P:intracellular protein transport"/>
    <property type="evidence" value="ECO:0007669"/>
    <property type="project" value="TreeGrafter"/>
</dbReference>
<dbReference type="InterPro" id="IPR024095">
    <property type="entry name" value="Vesicle_P115"/>
</dbReference>
<reference evidence="2 3" key="1">
    <citation type="submission" date="2016-09" db="EMBL/GenBank/DDBJ databases">
        <title>Extensive genetic diversity and differential bi-allelic expression allows diatom success in the polar Southern Ocean.</title>
        <authorList>
            <consortium name="DOE Joint Genome Institute"/>
            <person name="Mock T."/>
            <person name="Otillar R.P."/>
            <person name="Strauss J."/>
            <person name="Dupont C."/>
            <person name="Frickenhaus S."/>
            <person name="Maumus F."/>
            <person name="Mcmullan M."/>
            <person name="Sanges R."/>
            <person name="Schmutz J."/>
            <person name="Toseland A."/>
            <person name="Valas R."/>
            <person name="Veluchamy A."/>
            <person name="Ward B.J."/>
            <person name="Allen A."/>
            <person name="Barry K."/>
            <person name="Falciatore A."/>
            <person name="Ferrante M."/>
            <person name="Fortunato A.E."/>
            <person name="Gloeckner G."/>
            <person name="Gruber A."/>
            <person name="Hipkin R."/>
            <person name="Janech M."/>
            <person name="Kroth P."/>
            <person name="Leese F."/>
            <person name="Lindquist E."/>
            <person name="Lyon B.R."/>
            <person name="Martin J."/>
            <person name="Mayer C."/>
            <person name="Parker M."/>
            <person name="Quesneville H."/>
            <person name="Raymond J."/>
            <person name="Uhlig C."/>
            <person name="Valentin K.U."/>
            <person name="Worden A.Z."/>
            <person name="Armbrust E.V."/>
            <person name="Bowler C."/>
            <person name="Green B."/>
            <person name="Moulton V."/>
            <person name="Van Oosterhout C."/>
            <person name="Grigoriev I."/>
        </authorList>
    </citation>
    <scope>NUCLEOTIDE SEQUENCE [LARGE SCALE GENOMIC DNA]</scope>
    <source>
        <strain evidence="2 3">CCMP1102</strain>
    </source>
</reference>
<keyword evidence="3" id="KW-1185">Reference proteome</keyword>
<accession>A0A1E7EVZ4</accession>
<dbReference type="AlphaFoldDB" id="A0A1E7EVZ4"/>
<dbReference type="GO" id="GO:0005783">
    <property type="term" value="C:endoplasmic reticulum"/>
    <property type="evidence" value="ECO:0007669"/>
    <property type="project" value="TreeGrafter"/>
</dbReference>
<dbReference type="PANTHER" id="PTHR10013">
    <property type="entry name" value="GENERAL VESICULAR TRANSPORT FACTOR P115"/>
    <property type="match status" value="1"/>
</dbReference>
<dbReference type="PANTHER" id="PTHR10013:SF0">
    <property type="entry name" value="GENERAL VESICULAR TRANSPORT FACTOR P115"/>
    <property type="match status" value="1"/>
</dbReference>
<feature type="compositionally biased region" description="Basic residues" evidence="1">
    <location>
        <begin position="479"/>
        <end position="490"/>
    </location>
</feature>
<dbReference type="GO" id="GO:0005795">
    <property type="term" value="C:Golgi stack"/>
    <property type="evidence" value="ECO:0007669"/>
    <property type="project" value="TreeGrafter"/>
</dbReference>
<evidence type="ECO:0000256" key="1">
    <source>
        <dbReference type="SAM" id="MobiDB-lite"/>
    </source>
</evidence>
<protein>
    <submittedName>
        <fullName evidence="2">Uncharacterized protein</fullName>
    </submittedName>
</protein>
<feature type="compositionally biased region" description="Basic and acidic residues" evidence="1">
    <location>
        <begin position="617"/>
        <end position="637"/>
    </location>
</feature>
<dbReference type="GO" id="GO:0048211">
    <property type="term" value="P:Golgi vesicle docking"/>
    <property type="evidence" value="ECO:0007669"/>
    <property type="project" value="TreeGrafter"/>
</dbReference>
<feature type="compositionally biased region" description="Basic and acidic residues" evidence="1">
    <location>
        <begin position="423"/>
        <end position="434"/>
    </location>
</feature>
<dbReference type="InParanoid" id="A0A1E7EVZ4"/>
<evidence type="ECO:0000313" key="2">
    <source>
        <dbReference type="EMBL" id="OEU09994.1"/>
    </source>
</evidence>